<accession>W6AMF4</accession>
<dbReference type="EMBL" id="CP006720">
    <property type="protein sequence ID" value="AHI58357.1"/>
    <property type="molecule type" value="Genomic_DNA"/>
</dbReference>
<sequence length="54" mass="6595">MPVNKYWFAPLSNSVIDFTNRRNYLMIYQDFPLEIVNCKITSNYQFFKCKTNNY</sequence>
<gene>
    <name evidence="1" type="ORF">P344_05175</name>
</gene>
<evidence type="ECO:0000313" key="1">
    <source>
        <dbReference type="EMBL" id="AHI58357.1"/>
    </source>
</evidence>
<keyword evidence="2" id="KW-1185">Reference proteome</keyword>
<dbReference type="KEGG" id="smia:P344_05175"/>
<reference evidence="1 2" key="1">
    <citation type="submission" date="2013-09" db="EMBL/GenBank/DDBJ databases">
        <title>Complete genome sequence of Spiroplasma mirum suckling mouse cataract agent.</title>
        <authorList>
            <person name="Landry C.A."/>
            <person name="Bastian F.O."/>
            <person name="Thune R.L."/>
        </authorList>
    </citation>
    <scope>NUCLEOTIDE SEQUENCE [LARGE SCALE GENOMIC DNA]</scope>
    <source>
        <strain evidence="1 2">SMCA</strain>
    </source>
</reference>
<dbReference type="AlphaFoldDB" id="W6AMF4"/>
<dbReference type="Proteomes" id="UP000019260">
    <property type="component" value="Chromosome"/>
</dbReference>
<dbReference type="STRING" id="838561.P344_05175"/>
<dbReference type="PATRIC" id="fig|838561.3.peg.993"/>
<name>W6AMF4_9MOLU</name>
<evidence type="ECO:0000313" key="2">
    <source>
        <dbReference type="Proteomes" id="UP000019260"/>
    </source>
</evidence>
<organism evidence="1 2">
    <name type="scientific">Spiroplasma mirum ATCC 29335</name>
    <dbReference type="NCBI Taxonomy" id="838561"/>
    <lineage>
        <taxon>Bacteria</taxon>
        <taxon>Bacillati</taxon>
        <taxon>Mycoplasmatota</taxon>
        <taxon>Mollicutes</taxon>
        <taxon>Entomoplasmatales</taxon>
        <taxon>Spiroplasmataceae</taxon>
        <taxon>Spiroplasma</taxon>
    </lineage>
</organism>
<proteinExistence type="predicted"/>
<dbReference type="HOGENOM" id="CLU_3048144_0_0_14"/>
<protein>
    <submittedName>
        <fullName evidence="1">Uncharacterized protein</fullName>
    </submittedName>
</protein>